<dbReference type="EMBL" id="CP007389">
    <property type="protein sequence ID" value="APT73897.1"/>
    <property type="molecule type" value="Genomic_DNA"/>
</dbReference>
<gene>
    <name evidence="2" type="ORF">BW47_04895</name>
</gene>
<reference evidence="2 3" key="1">
    <citation type="submission" date="2014-02" db="EMBL/GenBank/DDBJ databases">
        <title>Diversity of Thermotogales isolates from hydrothermal vents.</title>
        <authorList>
            <person name="Haverkamp T.H.A."/>
            <person name="Lossouarn J."/>
            <person name="Geslin C."/>
            <person name="Nesbo C.L."/>
        </authorList>
    </citation>
    <scope>NUCLEOTIDE SEQUENCE [LARGE SCALE GENOMIC DNA]</scope>
    <source>
        <strain evidence="2 3">431</strain>
    </source>
</reference>
<dbReference type="InterPro" id="IPR028979">
    <property type="entry name" value="Ser_kin/Pase_Hpr-like_N_sf"/>
</dbReference>
<name>A0ABN4UY11_9BACT</name>
<evidence type="ECO:0000313" key="3">
    <source>
        <dbReference type="Proteomes" id="UP000185490"/>
    </source>
</evidence>
<dbReference type="InterPro" id="IPR010766">
    <property type="entry name" value="DRTGG"/>
</dbReference>
<dbReference type="Proteomes" id="UP000185490">
    <property type="component" value="Chromosome"/>
</dbReference>
<proteinExistence type="predicted"/>
<protein>
    <recommendedName>
        <fullName evidence="1">DRTGG domain-containing protein</fullName>
    </recommendedName>
</protein>
<organism evidence="2 3">
    <name type="scientific">Thermosipho melanesiensis</name>
    <dbReference type="NCBI Taxonomy" id="46541"/>
    <lineage>
        <taxon>Bacteria</taxon>
        <taxon>Thermotogati</taxon>
        <taxon>Thermotogota</taxon>
        <taxon>Thermotogae</taxon>
        <taxon>Thermotogales</taxon>
        <taxon>Fervidobacteriaceae</taxon>
        <taxon>Thermosipho</taxon>
    </lineage>
</organism>
<feature type="domain" description="DRTGG" evidence="1">
    <location>
        <begin position="33"/>
        <end position="103"/>
    </location>
</feature>
<evidence type="ECO:0000313" key="2">
    <source>
        <dbReference type="EMBL" id="APT73897.1"/>
    </source>
</evidence>
<dbReference type="RefSeq" id="WP_012057135.1">
    <property type="nucleotide sequence ID" value="NZ_CP007389.1"/>
</dbReference>
<dbReference type="SUPFAM" id="SSF75138">
    <property type="entry name" value="HprK N-terminal domain-like"/>
    <property type="match status" value="1"/>
</dbReference>
<sequence length="109" mass="11884">MKLSKIIGAIDAEAVFFKDDCEIVHAYTGDLLSMVMKNAKSGSIWITVQNHLNIIAVAAMSGIKAIVLCEDMNFSNDVIEKAKEEGICLLKAKDDAYTVSGKIYTLGIR</sequence>
<evidence type="ECO:0000259" key="1">
    <source>
        <dbReference type="Pfam" id="PF07085"/>
    </source>
</evidence>
<dbReference type="Gene3D" id="3.40.1390.20">
    <property type="entry name" value="HprK N-terminal domain-like"/>
    <property type="match status" value="1"/>
</dbReference>
<keyword evidence="3" id="KW-1185">Reference proteome</keyword>
<dbReference type="Pfam" id="PF07085">
    <property type="entry name" value="DRTGG"/>
    <property type="match status" value="1"/>
</dbReference>
<accession>A0ABN4UY11</accession>